<evidence type="ECO:0000313" key="10">
    <source>
        <dbReference type="EMBL" id="GLS65057.1"/>
    </source>
</evidence>
<feature type="compositionally biased region" description="Basic and acidic residues" evidence="7">
    <location>
        <begin position="233"/>
        <end position="246"/>
    </location>
</feature>
<keyword evidence="4" id="KW-0560">Oxidoreductase</keyword>
<reference evidence="12" key="2">
    <citation type="journal article" date="2019" name="Int. J. Syst. Evol. Microbiol.">
        <title>The Global Catalogue of Microorganisms (GCM) 10K type strain sequencing project: providing services to taxonomists for standard genome sequencing and annotation.</title>
        <authorList>
            <consortium name="The Broad Institute Genomics Platform"/>
            <consortium name="The Broad Institute Genome Sequencing Center for Infectious Disease"/>
            <person name="Wu L."/>
            <person name="Ma J."/>
        </authorList>
    </citation>
    <scope>NUCLEOTIDE SEQUENCE [LARGE SCALE GENOMIC DNA]</scope>
    <source>
        <strain evidence="12">NBRC 107715</strain>
    </source>
</reference>
<reference evidence="10" key="1">
    <citation type="journal article" date="2014" name="Int. J. Syst. Evol. Microbiol.">
        <title>Complete genome of a new Firmicutes species belonging to the dominant human colonic microbiota ('Ruminococcus bicirculans') reveals two chromosomes and a selective capacity to utilize plant glucans.</title>
        <authorList>
            <consortium name="NISC Comparative Sequencing Program"/>
            <person name="Wegmann U."/>
            <person name="Louis P."/>
            <person name="Goesmann A."/>
            <person name="Henrissat B."/>
            <person name="Duncan S.H."/>
            <person name="Flint H.J."/>
        </authorList>
    </citation>
    <scope>NUCLEOTIDE SEQUENCE</scope>
    <source>
        <strain evidence="10">NBRC 107715</strain>
    </source>
</reference>
<evidence type="ECO:0000256" key="2">
    <source>
        <dbReference type="ARBA" id="ARBA00022617"/>
    </source>
</evidence>
<dbReference type="SUPFAM" id="SSF56014">
    <property type="entry name" value="Nitrite and sulphite reductase 4Fe-4S domain-like"/>
    <property type="match status" value="1"/>
</dbReference>
<comment type="caution">
    <text evidence="9">The sequence shown here is derived from an EMBL/GenBank/DDBJ whole genome shotgun (WGS) entry which is preliminary data.</text>
</comment>
<reference evidence="10" key="4">
    <citation type="submission" date="2023-01" db="EMBL/GenBank/DDBJ databases">
        <title>Draft genome sequence of Methylobacterium oxalidis strain NBRC 107715.</title>
        <authorList>
            <person name="Sun Q."/>
            <person name="Mori K."/>
        </authorList>
    </citation>
    <scope>NUCLEOTIDE SEQUENCE</scope>
    <source>
        <strain evidence="10">NBRC 107715</strain>
    </source>
</reference>
<organism evidence="9 11">
    <name type="scientific">Methylobacterium oxalidis</name>
    <dbReference type="NCBI Taxonomy" id="944322"/>
    <lineage>
        <taxon>Bacteria</taxon>
        <taxon>Pseudomonadati</taxon>
        <taxon>Pseudomonadota</taxon>
        <taxon>Alphaproteobacteria</taxon>
        <taxon>Hyphomicrobiales</taxon>
        <taxon>Methylobacteriaceae</taxon>
        <taxon>Methylobacterium</taxon>
    </lineage>
</organism>
<dbReference type="Gene3D" id="3.30.413.10">
    <property type="entry name" value="Sulfite Reductase Hemoprotein, domain 1"/>
    <property type="match status" value="2"/>
</dbReference>
<evidence type="ECO:0000313" key="11">
    <source>
        <dbReference type="Proteomes" id="UP000321960"/>
    </source>
</evidence>
<keyword evidence="1" id="KW-0004">4Fe-4S</keyword>
<evidence type="ECO:0000256" key="1">
    <source>
        <dbReference type="ARBA" id="ARBA00022485"/>
    </source>
</evidence>
<evidence type="ECO:0000313" key="9">
    <source>
        <dbReference type="EMBL" id="GEP04114.1"/>
    </source>
</evidence>
<reference evidence="9 11" key="3">
    <citation type="submission" date="2019-07" db="EMBL/GenBank/DDBJ databases">
        <title>Whole genome shotgun sequence of Methylobacterium oxalidis NBRC 107715.</title>
        <authorList>
            <person name="Hosoyama A."/>
            <person name="Uohara A."/>
            <person name="Ohji S."/>
            <person name="Ichikawa N."/>
        </authorList>
    </citation>
    <scope>NUCLEOTIDE SEQUENCE [LARGE SCALE GENOMIC DNA]</scope>
    <source>
        <strain evidence="9 11">NBRC 107715</strain>
    </source>
</reference>
<evidence type="ECO:0000256" key="6">
    <source>
        <dbReference type="ARBA" id="ARBA00023014"/>
    </source>
</evidence>
<feature type="domain" description="Nitrite/Sulfite reductase ferredoxin-like" evidence="8">
    <location>
        <begin position="24"/>
        <end position="89"/>
    </location>
</feature>
<keyword evidence="6" id="KW-0411">Iron-sulfur</keyword>
<dbReference type="NCBIfam" id="TIGR02435">
    <property type="entry name" value="CobG"/>
    <property type="match status" value="1"/>
</dbReference>
<dbReference type="OrthoDB" id="7459360at2"/>
<evidence type="ECO:0000256" key="4">
    <source>
        <dbReference type="ARBA" id="ARBA00023002"/>
    </source>
</evidence>
<dbReference type="Gene3D" id="3.90.480.10">
    <property type="entry name" value="Sulfite Reductase Hemoprotein,Domain 2"/>
    <property type="match status" value="1"/>
</dbReference>
<keyword evidence="2" id="KW-0349">Heme</keyword>
<proteinExistence type="predicted"/>
<evidence type="ECO:0000256" key="3">
    <source>
        <dbReference type="ARBA" id="ARBA00022723"/>
    </source>
</evidence>
<dbReference type="Proteomes" id="UP001156856">
    <property type="component" value="Unassembled WGS sequence"/>
</dbReference>
<dbReference type="InterPro" id="IPR005117">
    <property type="entry name" value="NiRdtase/SiRdtase_haem-b_fer"/>
</dbReference>
<keyword evidence="3" id="KW-0479">Metal-binding</keyword>
<dbReference type="InterPro" id="IPR036136">
    <property type="entry name" value="Nit/Sulf_reduc_fer-like_dom_sf"/>
</dbReference>
<dbReference type="GO" id="GO:0020037">
    <property type="term" value="F:heme binding"/>
    <property type="evidence" value="ECO:0007669"/>
    <property type="project" value="InterPro"/>
</dbReference>
<sequence>MSLARRVLPAAASRRGWCPGLARPMATGDGLLARVHPAQGRLSLAQARAVAEAARRFGNGHIDVTARANLQIRGVTEATRGALVACLEAAGLGDARGDGGPQRLTLASPLAGLEPEERIDVPALALAIEATGRPIAGLPAKTLVSLDGGGRFGPGEAEADIVLTAGSDGRVALALASADGPDRIGEIAEAEAAGAVADLLAAFARTGRRRVRDLDPDERHALMRAAACLTSPVRERSGSRDVDRVRGATSPDNANPSPQPSPERERGSVAANGDRARESGLPPAAGLLTLSATRTILALEAPFGRCDGHSLDALTRIAATLGASEIRLSSTRGFVLAAPDPAAAEVALANLAAAGFIVAPDDPRRAVAACPGAPACASGATSALSDAARLADAFRALAARGLTMHVSGCAKGCARPGRSDLTLVGQAGGYGIVLGGGPGDEPALQLTFEAALERVRRADSAHGLDREFGVPAIPRSDL</sequence>
<dbReference type="GO" id="GO:0051539">
    <property type="term" value="F:4 iron, 4 sulfur cluster binding"/>
    <property type="evidence" value="ECO:0007669"/>
    <property type="project" value="UniProtKB-KW"/>
</dbReference>
<keyword evidence="12" id="KW-1185">Reference proteome</keyword>
<dbReference type="InterPro" id="IPR006066">
    <property type="entry name" value="NO2/SO3_Rdtase_FeS/sirohaem_BS"/>
</dbReference>
<evidence type="ECO:0000259" key="8">
    <source>
        <dbReference type="Pfam" id="PF03460"/>
    </source>
</evidence>
<dbReference type="SUPFAM" id="SSF55124">
    <property type="entry name" value="Nitrite/Sulfite reductase N-terminal domain-like"/>
    <property type="match status" value="2"/>
</dbReference>
<dbReference type="EMBL" id="BJZU01000034">
    <property type="protein sequence ID" value="GEP04114.1"/>
    <property type="molecule type" value="Genomic_DNA"/>
</dbReference>
<evidence type="ECO:0000313" key="12">
    <source>
        <dbReference type="Proteomes" id="UP001156856"/>
    </source>
</evidence>
<keyword evidence="5" id="KW-0408">Iron</keyword>
<dbReference type="InterPro" id="IPR051329">
    <property type="entry name" value="NIR_SIR_4Fe-4S"/>
</dbReference>
<dbReference type="Pfam" id="PF03460">
    <property type="entry name" value="NIR_SIR_ferr"/>
    <property type="match status" value="1"/>
</dbReference>
<dbReference type="InterPro" id="IPR045854">
    <property type="entry name" value="NO2/SO3_Rdtase_4Fe4S_sf"/>
</dbReference>
<dbReference type="InterPro" id="IPR012798">
    <property type="entry name" value="Cbl_synth_CobG-like"/>
</dbReference>
<evidence type="ECO:0000256" key="5">
    <source>
        <dbReference type="ARBA" id="ARBA00023004"/>
    </source>
</evidence>
<name>A0A512J2D2_9HYPH</name>
<dbReference type="PANTHER" id="PTHR32439:SF9">
    <property type="entry name" value="BLR3264 PROTEIN"/>
    <property type="match status" value="1"/>
</dbReference>
<feature type="region of interest" description="Disordered" evidence="7">
    <location>
        <begin position="232"/>
        <end position="282"/>
    </location>
</feature>
<accession>A0A512J2D2</accession>
<dbReference type="RefSeq" id="WP_147025761.1">
    <property type="nucleotide sequence ID" value="NZ_BJZU01000034.1"/>
</dbReference>
<dbReference type="EMBL" id="BSPK01000060">
    <property type="protein sequence ID" value="GLS65057.1"/>
    <property type="molecule type" value="Genomic_DNA"/>
</dbReference>
<dbReference type="PANTHER" id="PTHR32439">
    <property type="entry name" value="FERREDOXIN--NITRITE REDUCTASE, CHLOROPLASTIC"/>
    <property type="match status" value="1"/>
</dbReference>
<dbReference type="PROSITE" id="PS00365">
    <property type="entry name" value="NIR_SIR"/>
    <property type="match status" value="1"/>
</dbReference>
<dbReference type="AlphaFoldDB" id="A0A512J2D2"/>
<protein>
    <submittedName>
        <fullName evidence="9">Precorrin-3B synthase</fullName>
    </submittedName>
</protein>
<gene>
    <name evidence="10" type="ORF">GCM10007888_34380</name>
    <name evidence="9" type="ORF">MOX02_21520</name>
</gene>
<dbReference type="GO" id="GO:0016491">
    <property type="term" value="F:oxidoreductase activity"/>
    <property type="evidence" value="ECO:0007669"/>
    <property type="project" value="UniProtKB-KW"/>
</dbReference>
<dbReference type="GO" id="GO:0046872">
    <property type="term" value="F:metal ion binding"/>
    <property type="evidence" value="ECO:0007669"/>
    <property type="project" value="UniProtKB-KW"/>
</dbReference>
<evidence type="ECO:0000256" key="7">
    <source>
        <dbReference type="SAM" id="MobiDB-lite"/>
    </source>
</evidence>
<dbReference type="Proteomes" id="UP000321960">
    <property type="component" value="Unassembled WGS sequence"/>
</dbReference>